<protein>
    <recommendedName>
        <fullName evidence="5">Phorbol-ester/DAG-type domain-containing protein</fullName>
    </recommendedName>
</protein>
<dbReference type="PROSITE" id="PS50081">
    <property type="entry name" value="ZF_DAG_PE_2"/>
    <property type="match status" value="1"/>
</dbReference>
<evidence type="ECO:0000313" key="7">
    <source>
        <dbReference type="Proteomes" id="UP001630127"/>
    </source>
</evidence>
<keyword evidence="1" id="KW-0479">Metal-binding</keyword>
<keyword evidence="3" id="KW-0862">Zinc</keyword>
<dbReference type="SUPFAM" id="SSF57889">
    <property type="entry name" value="Cysteine-rich domain"/>
    <property type="match status" value="3"/>
</dbReference>
<reference evidence="6 7" key="1">
    <citation type="submission" date="2024-11" db="EMBL/GenBank/DDBJ databases">
        <title>A near-complete genome assembly of Cinchona calisaya.</title>
        <authorList>
            <person name="Lian D.C."/>
            <person name="Zhao X.W."/>
            <person name="Wei L."/>
        </authorList>
    </citation>
    <scope>NUCLEOTIDE SEQUENCE [LARGE SCALE GENOMIC DNA]</scope>
    <source>
        <tissue evidence="6">Nenye</tissue>
    </source>
</reference>
<evidence type="ECO:0000256" key="2">
    <source>
        <dbReference type="ARBA" id="ARBA00022737"/>
    </source>
</evidence>
<accession>A0ABD3AUI5</accession>
<dbReference type="PANTHER" id="PTHR46288">
    <property type="entry name" value="PHORBOL-ESTER/DAG-TYPE DOMAIN-CONTAINING PROTEIN"/>
    <property type="match status" value="1"/>
</dbReference>
<proteinExistence type="predicted"/>
<sequence>MPVKFSFDLYQNLCLPEMQIEFCNHPHPLVPCKLESKLCCNVCIQEITLLPLYGCIPCKYFLHKSCAEFEKSLKHPFHPEHTLLLRPKSSGDDWCAACCKSFVGGCSAYNCRECDLKLCIDCSLKMPNLKWEGHVHSLAFIKAYYGYTFCGFCNSPCCNGESVLHCVPCDFVVHPRCIAELPQSIEVHHRHLLFLNDSLIEDMMEDLYCSVCEKLRTPNQLVYSCNECDFVSDLYCAIQEILPDIIINNEVEGEYSNSKENLDDPVLDEIDKEISVLRDHSMVLKKTLEGLNLRAKELTQDIEKVDKDVEELEKKRTERASFSWSAD</sequence>
<dbReference type="Pfam" id="PF03107">
    <property type="entry name" value="C1_2"/>
    <property type="match status" value="3"/>
</dbReference>
<name>A0ABD3AUI5_9GENT</name>
<dbReference type="InterPro" id="IPR004146">
    <property type="entry name" value="DC1"/>
</dbReference>
<evidence type="ECO:0000256" key="3">
    <source>
        <dbReference type="ARBA" id="ARBA00022833"/>
    </source>
</evidence>
<dbReference type="InterPro" id="IPR002219">
    <property type="entry name" value="PKC_DAG/PE"/>
</dbReference>
<evidence type="ECO:0000256" key="1">
    <source>
        <dbReference type="ARBA" id="ARBA00022723"/>
    </source>
</evidence>
<dbReference type="PANTHER" id="PTHR46288:SF70">
    <property type="entry name" value="CYSTEINE_HISTIDINE-RICH C1 DOMAIN FAMILY PROTEIN"/>
    <property type="match status" value="1"/>
</dbReference>
<dbReference type="InterPro" id="IPR046349">
    <property type="entry name" value="C1-like_sf"/>
</dbReference>
<dbReference type="Proteomes" id="UP001630127">
    <property type="component" value="Unassembled WGS sequence"/>
</dbReference>
<keyword evidence="2" id="KW-0677">Repeat</keyword>
<evidence type="ECO:0000313" key="6">
    <source>
        <dbReference type="EMBL" id="KAL3534642.1"/>
    </source>
</evidence>
<comment type="caution">
    <text evidence="6">The sequence shown here is derived from an EMBL/GenBank/DDBJ whole genome shotgun (WGS) entry which is preliminary data.</text>
</comment>
<evidence type="ECO:0000259" key="5">
    <source>
        <dbReference type="PROSITE" id="PS50081"/>
    </source>
</evidence>
<feature type="domain" description="Phorbol-ester/DAG-type" evidence="5">
    <location>
        <begin position="135"/>
        <end position="185"/>
    </location>
</feature>
<keyword evidence="4" id="KW-0175">Coiled coil</keyword>
<feature type="coiled-coil region" evidence="4">
    <location>
        <begin position="288"/>
        <end position="315"/>
    </location>
</feature>
<dbReference type="EMBL" id="JBJUIK010000002">
    <property type="protein sequence ID" value="KAL3534642.1"/>
    <property type="molecule type" value="Genomic_DNA"/>
</dbReference>
<gene>
    <name evidence="6" type="ORF">ACH5RR_003103</name>
</gene>
<keyword evidence="7" id="KW-1185">Reference proteome</keyword>
<evidence type="ECO:0000256" key="4">
    <source>
        <dbReference type="SAM" id="Coils"/>
    </source>
</evidence>
<dbReference type="AlphaFoldDB" id="A0ABD3AUI5"/>
<dbReference type="GO" id="GO:0046872">
    <property type="term" value="F:metal ion binding"/>
    <property type="evidence" value="ECO:0007669"/>
    <property type="project" value="UniProtKB-KW"/>
</dbReference>
<organism evidence="6 7">
    <name type="scientific">Cinchona calisaya</name>
    <dbReference type="NCBI Taxonomy" id="153742"/>
    <lineage>
        <taxon>Eukaryota</taxon>
        <taxon>Viridiplantae</taxon>
        <taxon>Streptophyta</taxon>
        <taxon>Embryophyta</taxon>
        <taxon>Tracheophyta</taxon>
        <taxon>Spermatophyta</taxon>
        <taxon>Magnoliopsida</taxon>
        <taxon>eudicotyledons</taxon>
        <taxon>Gunneridae</taxon>
        <taxon>Pentapetalae</taxon>
        <taxon>asterids</taxon>
        <taxon>lamiids</taxon>
        <taxon>Gentianales</taxon>
        <taxon>Rubiaceae</taxon>
        <taxon>Cinchonoideae</taxon>
        <taxon>Cinchoneae</taxon>
        <taxon>Cinchona</taxon>
    </lineage>
</organism>